<protein>
    <submittedName>
        <fullName evidence="2">Uncharacterized protein</fullName>
    </submittedName>
</protein>
<dbReference type="Proteomes" id="UP000649799">
    <property type="component" value="Unassembled WGS sequence"/>
</dbReference>
<keyword evidence="3" id="KW-1185">Reference proteome</keyword>
<keyword evidence="1" id="KW-0472">Membrane</keyword>
<organism evidence="2 3">
    <name type="scientific">Cyclobacterium plantarum</name>
    <dbReference type="NCBI Taxonomy" id="2716263"/>
    <lineage>
        <taxon>Bacteria</taxon>
        <taxon>Pseudomonadati</taxon>
        <taxon>Bacteroidota</taxon>
        <taxon>Cytophagia</taxon>
        <taxon>Cytophagales</taxon>
        <taxon>Cyclobacteriaceae</taxon>
        <taxon>Cyclobacterium</taxon>
    </lineage>
</organism>
<feature type="transmembrane region" description="Helical" evidence="1">
    <location>
        <begin position="6"/>
        <end position="25"/>
    </location>
</feature>
<accession>A0ABX0HG36</accession>
<keyword evidence="1" id="KW-1133">Transmembrane helix</keyword>
<evidence type="ECO:0000313" key="2">
    <source>
        <dbReference type="EMBL" id="NHE59268.1"/>
    </source>
</evidence>
<evidence type="ECO:0000256" key="1">
    <source>
        <dbReference type="SAM" id="Phobius"/>
    </source>
</evidence>
<keyword evidence="1" id="KW-0812">Transmembrane</keyword>
<dbReference type="EMBL" id="JAANYN010000011">
    <property type="protein sequence ID" value="NHE59268.1"/>
    <property type="molecule type" value="Genomic_DNA"/>
</dbReference>
<name>A0ABX0HG36_9BACT</name>
<sequence length="90" mass="10492">MESLTIKIIIALCLMIILIVSISWLKNNFFFKPFRIGREDLLSPVVAMDYLTERLKRKPEMDETPQVSELLQLNAISIFTTKEHKYFSGL</sequence>
<evidence type="ECO:0000313" key="3">
    <source>
        <dbReference type="Proteomes" id="UP000649799"/>
    </source>
</evidence>
<gene>
    <name evidence="2" type="ORF">G9Q97_20860</name>
</gene>
<reference evidence="2 3" key="1">
    <citation type="submission" date="2020-03" db="EMBL/GenBank/DDBJ databases">
        <title>Cyclobacterium plantarum sp. nov., a marine bacterium isolated from a coastal-marine wetland.</title>
        <authorList>
            <person name="Sanchez-Porro C."/>
            <person name="Ventosa A."/>
            <person name="Amoozegar M."/>
        </authorList>
    </citation>
    <scope>NUCLEOTIDE SEQUENCE [LARGE SCALE GENOMIC DNA]</scope>
    <source>
        <strain evidence="2 3">GBPx2</strain>
    </source>
</reference>
<proteinExistence type="predicted"/>
<dbReference type="RefSeq" id="WP_166150476.1">
    <property type="nucleotide sequence ID" value="NZ_JAANYN010000011.1"/>
</dbReference>
<comment type="caution">
    <text evidence="2">The sequence shown here is derived from an EMBL/GenBank/DDBJ whole genome shotgun (WGS) entry which is preliminary data.</text>
</comment>